<sequence length="152" mass="17306">MMLCFLNDLRQLLPRLLQFYHQPIRLPAMVILPSFPPPPVSSRWKPIDDASDGEEAKPRKKKRTKIPAKAIPAERKEKKPSKTSPEKKKKKKRADIGGVSDGHSSRSFARDLDEDVIDESDARDRHAQTKRKQRATTLLADSSDETGWHARS</sequence>
<comment type="caution">
    <text evidence="2">The sequence shown here is derived from an EMBL/GenBank/DDBJ whole genome shotgun (WGS) entry which is preliminary data.</text>
</comment>
<protein>
    <submittedName>
        <fullName evidence="2">Uncharacterized protein</fullName>
    </submittedName>
</protein>
<gene>
    <name evidence="2" type="ORF">DM01DRAFT_1407587</name>
</gene>
<evidence type="ECO:0000313" key="2">
    <source>
        <dbReference type="EMBL" id="ORX54077.1"/>
    </source>
</evidence>
<proteinExistence type="predicted"/>
<dbReference type="EMBL" id="MCGT01000014">
    <property type="protein sequence ID" value="ORX54077.1"/>
    <property type="molecule type" value="Genomic_DNA"/>
</dbReference>
<reference evidence="2 3" key="1">
    <citation type="submission" date="2016-07" db="EMBL/GenBank/DDBJ databases">
        <title>Pervasive Adenine N6-methylation of Active Genes in Fungi.</title>
        <authorList>
            <consortium name="DOE Joint Genome Institute"/>
            <person name="Mondo S.J."/>
            <person name="Dannebaum R.O."/>
            <person name="Kuo R.C."/>
            <person name="Labutti K."/>
            <person name="Haridas S."/>
            <person name="Kuo A."/>
            <person name="Salamov A."/>
            <person name="Ahrendt S.R."/>
            <person name="Lipzen A."/>
            <person name="Sullivan W."/>
            <person name="Andreopoulos W.B."/>
            <person name="Clum A."/>
            <person name="Lindquist E."/>
            <person name="Daum C."/>
            <person name="Ramamoorthy G.K."/>
            <person name="Gryganskyi A."/>
            <person name="Culley D."/>
            <person name="Magnuson J.K."/>
            <person name="James T.Y."/>
            <person name="O'Malley M.A."/>
            <person name="Stajich J.E."/>
            <person name="Spatafora J.W."/>
            <person name="Visel A."/>
            <person name="Grigoriev I.V."/>
        </authorList>
    </citation>
    <scope>NUCLEOTIDE SEQUENCE [LARGE SCALE GENOMIC DNA]</scope>
    <source>
        <strain evidence="2 3">NRRL 3301</strain>
    </source>
</reference>
<keyword evidence="3" id="KW-1185">Reference proteome</keyword>
<evidence type="ECO:0000256" key="1">
    <source>
        <dbReference type="SAM" id="MobiDB-lite"/>
    </source>
</evidence>
<dbReference type="AlphaFoldDB" id="A0A1X2GHW0"/>
<feature type="region of interest" description="Disordered" evidence="1">
    <location>
        <begin position="38"/>
        <end position="152"/>
    </location>
</feature>
<name>A0A1X2GHW0_9FUNG</name>
<organism evidence="2 3">
    <name type="scientific">Hesseltinella vesiculosa</name>
    <dbReference type="NCBI Taxonomy" id="101127"/>
    <lineage>
        <taxon>Eukaryota</taxon>
        <taxon>Fungi</taxon>
        <taxon>Fungi incertae sedis</taxon>
        <taxon>Mucoromycota</taxon>
        <taxon>Mucoromycotina</taxon>
        <taxon>Mucoromycetes</taxon>
        <taxon>Mucorales</taxon>
        <taxon>Cunninghamellaceae</taxon>
        <taxon>Hesseltinella</taxon>
    </lineage>
</organism>
<evidence type="ECO:0000313" key="3">
    <source>
        <dbReference type="Proteomes" id="UP000242146"/>
    </source>
</evidence>
<dbReference type="Proteomes" id="UP000242146">
    <property type="component" value="Unassembled WGS sequence"/>
</dbReference>
<accession>A0A1X2GHW0</accession>